<protein>
    <submittedName>
        <fullName evidence="1">Uncharacterized protein</fullName>
    </submittedName>
</protein>
<dbReference type="EMBL" id="PP542043">
    <property type="protein sequence ID" value="XDO01931.1"/>
    <property type="molecule type" value="Genomic_DNA"/>
</dbReference>
<gene>
    <name evidence="1" type="ORF">FloV-SA2_00109</name>
</gene>
<evidence type="ECO:0000313" key="1">
    <source>
        <dbReference type="EMBL" id="XDO01931.1"/>
    </source>
</evidence>
<reference evidence="1" key="1">
    <citation type="submission" date="2024-03" db="EMBL/GenBank/DDBJ databases">
        <title>Eukaryotic viruses encode the ribosomal protein eL40.</title>
        <authorList>
            <person name="Thomy J."/>
            <person name="Schvarcz C.R."/>
            <person name="McBeain K.A."/>
            <person name="Edwards K.F."/>
            <person name="Steward G.F."/>
        </authorList>
    </citation>
    <scope>NUCLEOTIDE SEQUENCE</scope>
    <source>
        <strain evidence="1">FloV-SA2</strain>
    </source>
</reference>
<sequence>MNSVVLKNGYIDADDLKKKNKSTQKFITTHWVYSKNKFTQKEFYIEPPNINNYQQNMRFNLLKIACEQQPETFEEKLMRELNLH</sequence>
<accession>A0AB39JEX8</accession>
<name>A0AB39JEX8_9VIRU</name>
<proteinExistence type="predicted"/>
<organism evidence="1">
    <name type="scientific">Florenciella sp. virus SA2</name>
    <dbReference type="NCBI Taxonomy" id="3240092"/>
    <lineage>
        <taxon>Viruses</taxon>
    </lineage>
</organism>